<keyword evidence="2" id="KW-0472">Membrane</keyword>
<dbReference type="RefSeq" id="WP_208471964.1">
    <property type="nucleotide sequence ID" value="NZ_JAGFNS010000031.1"/>
</dbReference>
<feature type="compositionally biased region" description="Low complexity" evidence="1">
    <location>
        <begin position="163"/>
        <end position="174"/>
    </location>
</feature>
<evidence type="ECO:0000256" key="1">
    <source>
        <dbReference type="SAM" id="MobiDB-lite"/>
    </source>
</evidence>
<name>A0ABS3UVZ9_9ACTN</name>
<keyword evidence="2" id="KW-0812">Transmembrane</keyword>
<feature type="transmembrane region" description="Helical" evidence="2">
    <location>
        <begin position="28"/>
        <end position="45"/>
    </location>
</feature>
<evidence type="ECO:0000256" key="2">
    <source>
        <dbReference type="SAM" id="Phobius"/>
    </source>
</evidence>
<comment type="caution">
    <text evidence="3">The sequence shown here is derived from an EMBL/GenBank/DDBJ whole genome shotgun (WGS) entry which is preliminary data.</text>
</comment>
<keyword evidence="2" id="KW-1133">Transmembrane helix</keyword>
<feature type="transmembrane region" description="Helical" evidence="2">
    <location>
        <begin position="87"/>
        <end position="106"/>
    </location>
</feature>
<proteinExistence type="predicted"/>
<feature type="compositionally biased region" description="Low complexity" evidence="1">
    <location>
        <begin position="449"/>
        <end position="465"/>
    </location>
</feature>
<feature type="region of interest" description="Disordered" evidence="1">
    <location>
        <begin position="322"/>
        <end position="485"/>
    </location>
</feature>
<dbReference type="Proteomes" id="UP000679690">
    <property type="component" value="Unassembled WGS sequence"/>
</dbReference>
<protein>
    <submittedName>
        <fullName evidence="3">Uncharacterized protein</fullName>
    </submittedName>
</protein>
<gene>
    <name evidence="3" type="ORF">J5X75_35165</name>
</gene>
<feature type="transmembrane region" description="Helical" evidence="2">
    <location>
        <begin position="57"/>
        <end position="81"/>
    </location>
</feature>
<feature type="transmembrane region" description="Helical" evidence="2">
    <location>
        <begin position="187"/>
        <end position="209"/>
    </location>
</feature>
<dbReference type="EMBL" id="JAGFNS010000031">
    <property type="protein sequence ID" value="MBO3742764.1"/>
    <property type="molecule type" value="Genomic_DNA"/>
</dbReference>
<organism evidence="3 4">
    <name type="scientific">Actinoplanes flavus</name>
    <dbReference type="NCBI Taxonomy" id="2820290"/>
    <lineage>
        <taxon>Bacteria</taxon>
        <taxon>Bacillati</taxon>
        <taxon>Actinomycetota</taxon>
        <taxon>Actinomycetes</taxon>
        <taxon>Micromonosporales</taxon>
        <taxon>Micromonosporaceae</taxon>
        <taxon>Actinoplanes</taxon>
    </lineage>
</organism>
<evidence type="ECO:0000313" key="4">
    <source>
        <dbReference type="Proteomes" id="UP000679690"/>
    </source>
</evidence>
<sequence>MMIRPLLFAYAGLGGALAADGRPWLAAPLCLAALYAIGELWIRALPGRPAETALPAVRAGLSAVSGLITLPLVALLLHLAGFPVRPVPLAVAAAATATLLAAAALLRDRLPTRRAVAPASLPSQRGHEATSTLRASAGHPLSADESVESGGHSPGGNPPTDIAGPASAGAAARAGGHHHEPGYGRTAAIVGVPVLLAVAVGAAAVRGYLKAPHPAEPGYLSVALSGWAAAINRPVTVPSRGLSVPVRVTSAGLADTTTRLRLWVGGQIVASEPLTVAADTVRLLTVRIPGLPPDGCLHAIDISVGTTSTGFYARGRPALARSASCRGGAPAHSTFTDRDAPTTAGGATRSGSVSGTTRGGAVSGPAHDDAAHDGDRSGAAHGGHGHSNSAPAADRTGDHPRSHAGGAAAPGGHRAGTRDGAAHVRPNAGGHRDGAGHQGADGDGGDRPGAGAAAVGPDPAQPGATAGAGGEQPGAGAAGVAPDRERPVVRDGAAPADATAGNPAIGVIRPGVGGRFTDPGPAGVPTGASSFGPAPVLEKFGGPATGRKVTSECDAC</sequence>
<keyword evidence="4" id="KW-1185">Reference proteome</keyword>
<reference evidence="3 4" key="1">
    <citation type="submission" date="2021-03" db="EMBL/GenBank/DDBJ databases">
        <title>Actinoplanes flavus sp. nov., a novel actinomycete isolated from Coconut Palm rhizosphere soil.</title>
        <authorList>
            <person name="Luo X."/>
        </authorList>
    </citation>
    <scope>NUCLEOTIDE SEQUENCE [LARGE SCALE GENOMIC DNA]</scope>
    <source>
        <strain evidence="3 4">NEAU-H7</strain>
    </source>
</reference>
<feature type="compositionally biased region" description="Low complexity" evidence="1">
    <location>
        <begin position="342"/>
        <end position="356"/>
    </location>
</feature>
<feature type="compositionally biased region" description="Low complexity" evidence="1">
    <location>
        <begin position="403"/>
        <end position="412"/>
    </location>
</feature>
<feature type="compositionally biased region" description="Gly residues" evidence="1">
    <location>
        <begin position="466"/>
        <end position="477"/>
    </location>
</feature>
<feature type="compositionally biased region" description="Basic and acidic residues" evidence="1">
    <location>
        <begin position="366"/>
        <end position="378"/>
    </location>
</feature>
<accession>A0ABS3UVZ9</accession>
<feature type="region of interest" description="Disordered" evidence="1">
    <location>
        <begin position="116"/>
        <end position="179"/>
    </location>
</feature>
<evidence type="ECO:0000313" key="3">
    <source>
        <dbReference type="EMBL" id="MBO3742764.1"/>
    </source>
</evidence>